<dbReference type="NCBIfam" id="TIGR00247">
    <property type="entry name" value="endolytic transglycosylase MltG"/>
    <property type="match status" value="1"/>
</dbReference>
<dbReference type="GO" id="GO:0071555">
    <property type="term" value="P:cell wall organization"/>
    <property type="evidence" value="ECO:0007669"/>
    <property type="project" value="UniProtKB-KW"/>
</dbReference>
<evidence type="ECO:0000256" key="5">
    <source>
        <dbReference type="ARBA" id="ARBA00023239"/>
    </source>
</evidence>
<dbReference type="GO" id="GO:0009252">
    <property type="term" value="P:peptidoglycan biosynthetic process"/>
    <property type="evidence" value="ECO:0007669"/>
    <property type="project" value="UniProtKB-UniRule"/>
</dbReference>
<dbReference type="RefSeq" id="WP_081698407.1">
    <property type="nucleotide sequence ID" value="NZ_JBHSXZ010000022.1"/>
</dbReference>
<dbReference type="GO" id="GO:0005886">
    <property type="term" value="C:plasma membrane"/>
    <property type="evidence" value="ECO:0007669"/>
    <property type="project" value="UniProtKB-SubCell"/>
</dbReference>
<evidence type="ECO:0000256" key="2">
    <source>
        <dbReference type="ARBA" id="ARBA00022692"/>
    </source>
</evidence>
<keyword evidence="6 7" id="KW-0961">Cell wall biogenesis/degradation</keyword>
<feature type="region of interest" description="Disordered" evidence="8">
    <location>
        <begin position="1"/>
        <end position="24"/>
    </location>
</feature>
<evidence type="ECO:0000256" key="6">
    <source>
        <dbReference type="ARBA" id="ARBA00023316"/>
    </source>
</evidence>
<evidence type="ECO:0000256" key="8">
    <source>
        <dbReference type="SAM" id="MobiDB-lite"/>
    </source>
</evidence>
<evidence type="ECO:0000256" key="7">
    <source>
        <dbReference type="HAMAP-Rule" id="MF_02065"/>
    </source>
</evidence>
<comment type="similarity">
    <text evidence="7">Belongs to the transglycosylase MltG family.</text>
</comment>
<proteinExistence type="inferred from homology"/>
<dbReference type="InterPro" id="IPR003770">
    <property type="entry name" value="MLTG-like"/>
</dbReference>
<keyword evidence="5 7" id="KW-0456">Lyase</keyword>
<dbReference type="Gene3D" id="3.30.1490.480">
    <property type="entry name" value="Endolytic murein transglycosylase"/>
    <property type="match status" value="1"/>
</dbReference>
<name>A0A399E595_9DEIN</name>
<dbReference type="Proteomes" id="UP000266089">
    <property type="component" value="Unassembled WGS sequence"/>
</dbReference>
<dbReference type="Pfam" id="PF02618">
    <property type="entry name" value="YceG"/>
    <property type="match status" value="1"/>
</dbReference>
<comment type="function">
    <text evidence="7">Functions as a peptidoglycan terminase that cleaves nascent peptidoglycan strands endolytically to terminate their elongation.</text>
</comment>
<gene>
    <name evidence="7 9" type="primary">mltG</name>
    <name evidence="9" type="ORF">Mcate_00131</name>
</gene>
<protein>
    <recommendedName>
        <fullName evidence="7">Endolytic murein transglycosylase</fullName>
        <ecNumber evidence="7">4.2.2.29</ecNumber>
    </recommendedName>
    <alternativeName>
        <fullName evidence="7">Peptidoglycan lytic transglycosylase</fullName>
    </alternativeName>
    <alternativeName>
        <fullName evidence="7">Peptidoglycan polymerization terminase</fullName>
    </alternativeName>
</protein>
<feature type="transmembrane region" description="Helical" evidence="7">
    <location>
        <begin position="30"/>
        <end position="53"/>
    </location>
</feature>
<dbReference type="AlphaFoldDB" id="A0A399E595"/>
<organism evidence="9 10">
    <name type="scientific">Meiothermus taiwanensis</name>
    <dbReference type="NCBI Taxonomy" id="172827"/>
    <lineage>
        <taxon>Bacteria</taxon>
        <taxon>Thermotogati</taxon>
        <taxon>Deinococcota</taxon>
        <taxon>Deinococci</taxon>
        <taxon>Thermales</taxon>
        <taxon>Thermaceae</taxon>
        <taxon>Meiothermus</taxon>
    </lineage>
</organism>
<dbReference type="OrthoDB" id="9814591at2"/>
<keyword evidence="4 7" id="KW-0472">Membrane</keyword>
<evidence type="ECO:0000313" key="10">
    <source>
        <dbReference type="Proteomes" id="UP000266089"/>
    </source>
</evidence>
<comment type="catalytic activity">
    <reaction evidence="7">
        <text>a peptidoglycan chain = a peptidoglycan chain with N-acetyl-1,6-anhydromuramyl-[peptide] at the reducing end + a peptidoglycan chain with N-acetylglucosamine at the non-reducing end.</text>
        <dbReference type="EC" id="4.2.2.29"/>
    </reaction>
</comment>
<comment type="subcellular location">
    <subcellularLocation>
        <location evidence="7">Cell membrane</location>
        <topology evidence="7">Single-pass membrane protein</topology>
    </subcellularLocation>
</comment>
<evidence type="ECO:0000256" key="3">
    <source>
        <dbReference type="ARBA" id="ARBA00022989"/>
    </source>
</evidence>
<keyword evidence="1 7" id="KW-1003">Cell membrane</keyword>
<evidence type="ECO:0000256" key="4">
    <source>
        <dbReference type="ARBA" id="ARBA00023136"/>
    </source>
</evidence>
<dbReference type="PANTHER" id="PTHR30518">
    <property type="entry name" value="ENDOLYTIC MUREIN TRANSGLYCOSYLASE"/>
    <property type="match status" value="1"/>
</dbReference>
<comment type="caution">
    <text evidence="9">The sequence shown here is derived from an EMBL/GenBank/DDBJ whole genome shotgun (WGS) entry which is preliminary data.</text>
</comment>
<dbReference type="EC" id="4.2.2.29" evidence="7"/>
<dbReference type="HAMAP" id="MF_02065">
    <property type="entry name" value="MltG"/>
    <property type="match status" value="1"/>
</dbReference>
<keyword evidence="3 7" id="KW-1133">Transmembrane helix</keyword>
<evidence type="ECO:0000313" key="9">
    <source>
        <dbReference type="EMBL" id="RIH79904.1"/>
    </source>
</evidence>
<dbReference type="GO" id="GO:0008932">
    <property type="term" value="F:lytic endotransglycosylase activity"/>
    <property type="evidence" value="ECO:0007669"/>
    <property type="project" value="UniProtKB-UniRule"/>
</dbReference>
<dbReference type="EMBL" id="QWKX01000002">
    <property type="protein sequence ID" value="RIH79904.1"/>
    <property type="molecule type" value="Genomic_DNA"/>
</dbReference>
<evidence type="ECO:0000256" key="1">
    <source>
        <dbReference type="ARBA" id="ARBA00022475"/>
    </source>
</evidence>
<dbReference type="CDD" id="cd08010">
    <property type="entry name" value="MltG_like"/>
    <property type="match status" value="1"/>
</dbReference>
<sequence>MDDSNKPTPPDGPVATLDDPQERGKSPTRWILRGVLFMFALVAAVFGYALYLMGPTGTTAEIRIPKGSGAAAVGRILEQAGLVRSGYMFALYLRFSGQDKKLKPGYYQLEGKGLRAIALSITDESRPLTVRITFPEGWRAVDMAQRLSENNLDGPKFLELVNNPPSELRPAEAKGPTLEGYLFPATYDFPLDFTAEDVIRTMTRRMEQEFTSAAKARLQQLGLQSIHDWVTLASIVQAEAANSSEKPLIAGVFLNRLEIGMPLQADPTVAYGLGKRLPELDRGAGDFEKDNSYNTYTRRGLPPGAIGNPGAEALQAVLYPIRTNEKGQKYLYFLHAQGRLFLNVDFEGHLRDTARYYR</sequence>
<dbReference type="PANTHER" id="PTHR30518:SF2">
    <property type="entry name" value="ENDOLYTIC MUREIN TRANSGLYCOSYLASE"/>
    <property type="match status" value="1"/>
</dbReference>
<feature type="site" description="Important for catalytic activity" evidence="7">
    <location>
        <position position="239"/>
    </location>
</feature>
<keyword evidence="2 7" id="KW-0812">Transmembrane</keyword>
<reference evidence="9 10" key="1">
    <citation type="submission" date="2018-08" db="EMBL/GenBank/DDBJ databases">
        <title>Meiothermus cateniformans JCM 15151 genome sequencing project.</title>
        <authorList>
            <person name="Da Costa M.S."/>
            <person name="Albuquerque L."/>
            <person name="Raposo P."/>
            <person name="Froufe H.J.C."/>
            <person name="Barroso C.S."/>
            <person name="Egas C."/>
        </authorList>
    </citation>
    <scope>NUCLEOTIDE SEQUENCE [LARGE SCALE GENOMIC DNA]</scope>
    <source>
        <strain evidence="9 10">JCM 15151</strain>
    </source>
</reference>
<accession>A0A399E595</accession>